<feature type="transmembrane region" description="Helical" evidence="6">
    <location>
        <begin position="425"/>
        <end position="447"/>
    </location>
</feature>
<evidence type="ECO:0000256" key="6">
    <source>
        <dbReference type="SAM" id="Phobius"/>
    </source>
</evidence>
<dbReference type="InterPro" id="IPR018385">
    <property type="entry name" value="C4_dicarb_anaerob_car-like"/>
</dbReference>
<feature type="transmembrane region" description="Helical" evidence="6">
    <location>
        <begin position="262"/>
        <end position="281"/>
    </location>
</feature>
<evidence type="ECO:0000256" key="3">
    <source>
        <dbReference type="ARBA" id="ARBA00022692"/>
    </source>
</evidence>
<keyword evidence="4 6" id="KW-1133">Transmembrane helix</keyword>
<protein>
    <recommendedName>
        <fullName evidence="9">YfcC family protein</fullName>
    </recommendedName>
</protein>
<reference evidence="7" key="1">
    <citation type="journal article" date="2014" name="Int. J. Syst. Evol. Microbiol.">
        <title>Complete genome sequence of Corynebacterium casei LMG S-19264T (=DSM 44701T), isolated from a smear-ripened cheese.</title>
        <authorList>
            <consortium name="US DOE Joint Genome Institute (JGI-PGF)"/>
            <person name="Walter F."/>
            <person name="Albersmeier A."/>
            <person name="Kalinowski J."/>
            <person name="Ruckert C."/>
        </authorList>
    </citation>
    <scope>NUCLEOTIDE SEQUENCE</scope>
    <source>
        <strain evidence="7">CGMCC 1.15371</strain>
    </source>
</reference>
<dbReference type="Pfam" id="PF03606">
    <property type="entry name" value="DcuC"/>
    <property type="match status" value="1"/>
</dbReference>
<evidence type="ECO:0000256" key="4">
    <source>
        <dbReference type="ARBA" id="ARBA00022989"/>
    </source>
</evidence>
<dbReference type="Proteomes" id="UP000628775">
    <property type="component" value="Unassembled WGS sequence"/>
</dbReference>
<keyword evidence="8" id="KW-1185">Reference proteome</keyword>
<evidence type="ECO:0000313" key="8">
    <source>
        <dbReference type="Proteomes" id="UP000628775"/>
    </source>
</evidence>
<evidence type="ECO:0008006" key="9">
    <source>
        <dbReference type="Google" id="ProtNLM"/>
    </source>
</evidence>
<feature type="transmembrane region" description="Helical" evidence="6">
    <location>
        <begin position="86"/>
        <end position="104"/>
    </location>
</feature>
<evidence type="ECO:0000256" key="2">
    <source>
        <dbReference type="ARBA" id="ARBA00022475"/>
    </source>
</evidence>
<reference evidence="7" key="2">
    <citation type="submission" date="2020-09" db="EMBL/GenBank/DDBJ databases">
        <authorList>
            <person name="Sun Q."/>
            <person name="Zhou Y."/>
        </authorList>
    </citation>
    <scope>NUCLEOTIDE SEQUENCE</scope>
    <source>
        <strain evidence="7">CGMCC 1.15371</strain>
    </source>
</reference>
<sequence length="476" mass="51904">MEPGLNEVKKTNWRKSLFKMPDAYVILFILVVLCAVATYFIPAGEFKRVQHGDITIVDPKSYHAIQQSPVGITAIFLSFSRGMIDTANIIFLILFIGGAFKIMDASGAIHSGIMTLINKMQKRKFLLIAILGILFSLLCTTGFSANATIAFIPIGLLIAKSLKLDAIAGVAIVFLTSMSGFNTAFLNPKTLGVAQQIAELPMFSGLTYRVVLYVVFAMATILYIIWYCNKILKDPSKSYMGQRRFAGNEEQMDDGDISHTFTLRYGLILLLFVLGIAFYVYGSLKFGFGMEEMTAIFLVIAIGAGLLAKMNSNEIVSNFMQGAQNLLYSALIVGAARAVVFILEDGKIIDTIIHALSTTLEPLSPMAGAIGMLWANAIFNFFVPSGSGQAVVTMPIWTPLADLLNINRQVAVQAFQLGDGFTNSLFPTSGILMASLAIGGVPFSAWLKFIWRIMLIWLVLGSIAIAIGVMINWGPF</sequence>
<proteinExistence type="predicted"/>
<feature type="transmembrane region" description="Helical" evidence="6">
    <location>
        <begin position="322"/>
        <end position="343"/>
    </location>
</feature>
<feature type="transmembrane region" description="Helical" evidence="6">
    <location>
        <begin position="125"/>
        <end position="154"/>
    </location>
</feature>
<dbReference type="RefSeq" id="WP_229672177.1">
    <property type="nucleotide sequence ID" value="NZ_BMIR01000001.1"/>
</dbReference>
<comment type="subcellular location">
    <subcellularLocation>
        <location evidence="1">Cell membrane</location>
        <topology evidence="1">Multi-pass membrane protein</topology>
    </subcellularLocation>
</comment>
<dbReference type="PANTHER" id="PTHR43652:SF2">
    <property type="entry name" value="BASIC AMINO ACID ANTIPORTER YFCC-RELATED"/>
    <property type="match status" value="1"/>
</dbReference>
<dbReference type="EMBL" id="BMIR01000001">
    <property type="protein sequence ID" value="GGE27605.1"/>
    <property type="molecule type" value="Genomic_DNA"/>
</dbReference>
<evidence type="ECO:0000256" key="1">
    <source>
        <dbReference type="ARBA" id="ARBA00004651"/>
    </source>
</evidence>
<dbReference type="PANTHER" id="PTHR43652">
    <property type="entry name" value="BASIC AMINO ACID ANTIPORTER YFCC-RELATED"/>
    <property type="match status" value="1"/>
</dbReference>
<feature type="transmembrane region" description="Helical" evidence="6">
    <location>
        <begin position="293"/>
        <end position="310"/>
    </location>
</feature>
<name>A0A8J2VJG8_9BACL</name>
<evidence type="ECO:0000256" key="5">
    <source>
        <dbReference type="ARBA" id="ARBA00023136"/>
    </source>
</evidence>
<keyword evidence="3 6" id="KW-0812">Transmembrane</keyword>
<feature type="transmembrane region" description="Helical" evidence="6">
    <location>
        <begin position="206"/>
        <end position="226"/>
    </location>
</feature>
<keyword evidence="2" id="KW-1003">Cell membrane</keyword>
<accession>A0A8J2VJG8</accession>
<organism evidence="7 8">
    <name type="scientific">Pullulanibacillus camelliae</name>
    <dbReference type="NCBI Taxonomy" id="1707096"/>
    <lineage>
        <taxon>Bacteria</taxon>
        <taxon>Bacillati</taxon>
        <taxon>Bacillota</taxon>
        <taxon>Bacilli</taxon>
        <taxon>Bacillales</taxon>
        <taxon>Sporolactobacillaceae</taxon>
        <taxon>Pullulanibacillus</taxon>
    </lineage>
</organism>
<dbReference type="InterPro" id="IPR051679">
    <property type="entry name" value="DASS-Related_Transporters"/>
</dbReference>
<dbReference type="AlphaFoldDB" id="A0A8J2VJG8"/>
<evidence type="ECO:0000313" key="7">
    <source>
        <dbReference type="EMBL" id="GGE27605.1"/>
    </source>
</evidence>
<feature type="transmembrane region" description="Helical" evidence="6">
    <location>
        <begin position="363"/>
        <end position="383"/>
    </location>
</feature>
<feature type="transmembrane region" description="Helical" evidence="6">
    <location>
        <begin position="166"/>
        <end position="185"/>
    </location>
</feature>
<feature type="transmembrane region" description="Helical" evidence="6">
    <location>
        <begin position="21"/>
        <end position="41"/>
    </location>
</feature>
<dbReference type="GO" id="GO:0005886">
    <property type="term" value="C:plasma membrane"/>
    <property type="evidence" value="ECO:0007669"/>
    <property type="project" value="UniProtKB-SubCell"/>
</dbReference>
<gene>
    <name evidence="7" type="primary">ycgA</name>
    <name evidence="7" type="ORF">GCM10011391_02540</name>
</gene>
<feature type="transmembrane region" description="Helical" evidence="6">
    <location>
        <begin position="454"/>
        <end position="473"/>
    </location>
</feature>
<keyword evidence="5 6" id="KW-0472">Membrane</keyword>
<comment type="caution">
    <text evidence="7">The sequence shown here is derived from an EMBL/GenBank/DDBJ whole genome shotgun (WGS) entry which is preliminary data.</text>
</comment>